<accession>A0A645IRG4</accession>
<evidence type="ECO:0000313" key="5">
    <source>
        <dbReference type="EMBL" id="MPN52939.1"/>
    </source>
</evidence>
<keyword evidence="3" id="KW-0804">Transcription</keyword>
<keyword evidence="1" id="KW-0805">Transcription regulation</keyword>
<evidence type="ECO:0000256" key="3">
    <source>
        <dbReference type="ARBA" id="ARBA00023163"/>
    </source>
</evidence>
<dbReference type="PANTHER" id="PTHR43280">
    <property type="entry name" value="ARAC-FAMILY TRANSCRIPTIONAL REGULATOR"/>
    <property type="match status" value="1"/>
</dbReference>
<evidence type="ECO:0000256" key="2">
    <source>
        <dbReference type="ARBA" id="ARBA00023125"/>
    </source>
</evidence>
<dbReference type="GO" id="GO:0043565">
    <property type="term" value="F:sequence-specific DNA binding"/>
    <property type="evidence" value="ECO:0007669"/>
    <property type="project" value="InterPro"/>
</dbReference>
<evidence type="ECO:0000259" key="4">
    <source>
        <dbReference type="PROSITE" id="PS01124"/>
    </source>
</evidence>
<dbReference type="Gene3D" id="1.10.10.60">
    <property type="entry name" value="Homeodomain-like"/>
    <property type="match status" value="2"/>
</dbReference>
<dbReference type="SUPFAM" id="SSF46689">
    <property type="entry name" value="Homeodomain-like"/>
    <property type="match status" value="2"/>
</dbReference>
<dbReference type="GO" id="GO:0003700">
    <property type="term" value="F:DNA-binding transcription factor activity"/>
    <property type="evidence" value="ECO:0007669"/>
    <property type="project" value="InterPro"/>
</dbReference>
<keyword evidence="2" id="KW-0238">DNA-binding</keyword>
<name>A0A645IRG4_9ZZZZ</name>
<dbReference type="AlphaFoldDB" id="A0A645IRG4"/>
<dbReference type="PROSITE" id="PS01124">
    <property type="entry name" value="HTH_ARAC_FAMILY_2"/>
    <property type="match status" value="1"/>
</dbReference>
<dbReference type="InterPro" id="IPR009057">
    <property type="entry name" value="Homeodomain-like_sf"/>
</dbReference>
<gene>
    <name evidence="5" type="primary">rhaR_183</name>
    <name evidence="5" type="ORF">SDC9_200602</name>
</gene>
<reference evidence="5" key="1">
    <citation type="submission" date="2019-08" db="EMBL/GenBank/DDBJ databases">
        <authorList>
            <person name="Kucharzyk K."/>
            <person name="Murdoch R.W."/>
            <person name="Higgins S."/>
            <person name="Loffler F."/>
        </authorList>
    </citation>
    <scope>NUCLEOTIDE SEQUENCE</scope>
</reference>
<feature type="domain" description="HTH araC/xylS-type" evidence="4">
    <location>
        <begin position="39"/>
        <end position="137"/>
    </location>
</feature>
<dbReference type="EMBL" id="VSSQ01119546">
    <property type="protein sequence ID" value="MPN52939.1"/>
    <property type="molecule type" value="Genomic_DNA"/>
</dbReference>
<organism evidence="5">
    <name type="scientific">bioreactor metagenome</name>
    <dbReference type="NCBI Taxonomy" id="1076179"/>
    <lineage>
        <taxon>unclassified sequences</taxon>
        <taxon>metagenomes</taxon>
        <taxon>ecological metagenomes</taxon>
    </lineage>
</organism>
<evidence type="ECO:0000256" key="1">
    <source>
        <dbReference type="ARBA" id="ARBA00023015"/>
    </source>
</evidence>
<proteinExistence type="predicted"/>
<dbReference type="InterPro" id="IPR018060">
    <property type="entry name" value="HTH_AraC"/>
</dbReference>
<comment type="caution">
    <text evidence="5">The sequence shown here is derived from an EMBL/GenBank/DDBJ whole genome shotgun (WGS) entry which is preliminary data.</text>
</comment>
<dbReference type="PROSITE" id="PS00041">
    <property type="entry name" value="HTH_ARAC_FAMILY_1"/>
    <property type="match status" value="1"/>
</dbReference>
<sequence>MAAQKPLSTEQVACLLVNLFSLLPDDNGNMPEISSGIASQVMFWLDEHYTHKFSLAALAQELDKSKSYVSRRFQMETGESILDYLNTLRLRKACEALLHSEISVREIAQKVGFSEVTYFISAFGKGIGETPLQYRKRHKQ</sequence>
<dbReference type="InterPro" id="IPR020449">
    <property type="entry name" value="Tscrpt_reg_AraC-type_HTH"/>
</dbReference>
<dbReference type="Pfam" id="PF12833">
    <property type="entry name" value="HTH_18"/>
    <property type="match status" value="1"/>
</dbReference>
<dbReference type="PANTHER" id="PTHR43280:SF28">
    <property type="entry name" value="HTH-TYPE TRANSCRIPTIONAL ACTIVATOR RHAS"/>
    <property type="match status" value="1"/>
</dbReference>
<dbReference type="PRINTS" id="PR00032">
    <property type="entry name" value="HTHARAC"/>
</dbReference>
<protein>
    <submittedName>
        <fullName evidence="5">HTH-type transcriptional activator RhaR</fullName>
    </submittedName>
</protein>
<dbReference type="SMART" id="SM00342">
    <property type="entry name" value="HTH_ARAC"/>
    <property type="match status" value="1"/>
</dbReference>
<dbReference type="InterPro" id="IPR018062">
    <property type="entry name" value="HTH_AraC-typ_CS"/>
</dbReference>